<dbReference type="GO" id="GO:0005524">
    <property type="term" value="F:ATP binding"/>
    <property type="evidence" value="ECO:0007669"/>
    <property type="project" value="InterPro"/>
</dbReference>
<dbReference type="Gene3D" id="3.40.50.300">
    <property type="entry name" value="P-loop containing nucleotide triphosphate hydrolases"/>
    <property type="match status" value="1"/>
</dbReference>
<proteinExistence type="predicted"/>
<keyword evidence="2" id="KW-0813">Transport</keyword>
<accession>A0A0G1QGM9</accession>
<dbReference type="SUPFAM" id="SSF52540">
    <property type="entry name" value="P-loop containing nucleoside triphosphate hydrolases"/>
    <property type="match status" value="1"/>
</dbReference>
<evidence type="ECO:0000256" key="3">
    <source>
        <dbReference type="ARBA" id="ARBA00023010"/>
    </source>
</evidence>
<evidence type="ECO:0000313" key="7">
    <source>
        <dbReference type="Proteomes" id="UP000034487"/>
    </source>
</evidence>
<comment type="caution">
    <text evidence="6">The sequence shown here is derived from an EMBL/GenBank/DDBJ whole genome shotgun (WGS) entry which is preliminary data.</text>
</comment>
<organism evidence="6 7">
    <name type="scientific">Berkelbacteria bacterium GW2011_GWA2_46_7</name>
    <dbReference type="NCBI Taxonomy" id="1618335"/>
    <lineage>
        <taxon>Bacteria</taxon>
        <taxon>Candidatus Berkelbacteria</taxon>
    </lineage>
</organism>
<dbReference type="PANTHER" id="PTHR30612">
    <property type="entry name" value="SECA INNER MEMBRANE COMPONENT OF SEC PROTEIN SECRETION SYSTEM"/>
    <property type="match status" value="1"/>
</dbReference>
<evidence type="ECO:0000259" key="5">
    <source>
        <dbReference type="PROSITE" id="PS51196"/>
    </source>
</evidence>
<dbReference type="Proteomes" id="UP000034487">
    <property type="component" value="Unassembled WGS sequence"/>
</dbReference>
<dbReference type="GO" id="GO:0005829">
    <property type="term" value="C:cytosol"/>
    <property type="evidence" value="ECO:0007669"/>
    <property type="project" value="TreeGrafter"/>
</dbReference>
<evidence type="ECO:0000256" key="2">
    <source>
        <dbReference type="ARBA" id="ARBA00022927"/>
    </source>
</evidence>
<evidence type="ECO:0000256" key="1">
    <source>
        <dbReference type="ARBA" id="ARBA00022475"/>
    </source>
</evidence>
<dbReference type="PROSITE" id="PS51196">
    <property type="entry name" value="SECA_MOTOR_DEAD"/>
    <property type="match status" value="1"/>
</dbReference>
<dbReference type="GO" id="GO:0005886">
    <property type="term" value="C:plasma membrane"/>
    <property type="evidence" value="ECO:0007669"/>
    <property type="project" value="TreeGrafter"/>
</dbReference>
<dbReference type="AlphaFoldDB" id="A0A0G1QGM9"/>
<protein>
    <submittedName>
        <fullName evidence="6">Protein translocase subunit SecA</fullName>
    </submittedName>
</protein>
<dbReference type="GO" id="GO:0017038">
    <property type="term" value="P:protein import"/>
    <property type="evidence" value="ECO:0007669"/>
    <property type="project" value="InterPro"/>
</dbReference>
<dbReference type="CDD" id="cd17928">
    <property type="entry name" value="DEXDc_SecA"/>
    <property type="match status" value="1"/>
</dbReference>
<keyword evidence="1" id="KW-1003">Cell membrane</keyword>
<dbReference type="PROSITE" id="PS51192">
    <property type="entry name" value="HELICASE_ATP_BIND_1"/>
    <property type="match status" value="1"/>
</dbReference>
<dbReference type="GO" id="GO:0043952">
    <property type="term" value="P:protein transport by the Sec complex"/>
    <property type="evidence" value="ECO:0007669"/>
    <property type="project" value="TreeGrafter"/>
</dbReference>
<keyword evidence="2" id="KW-0653">Protein transport</keyword>
<feature type="domain" description="Helicase ATP-binding" evidence="4">
    <location>
        <begin position="113"/>
        <end position="291"/>
    </location>
</feature>
<dbReference type="GO" id="GO:0006886">
    <property type="term" value="P:intracellular protein transport"/>
    <property type="evidence" value="ECO:0007669"/>
    <property type="project" value="InterPro"/>
</dbReference>
<evidence type="ECO:0000259" key="4">
    <source>
        <dbReference type="PROSITE" id="PS51192"/>
    </source>
</evidence>
<keyword evidence="1" id="KW-0472">Membrane</keyword>
<evidence type="ECO:0000313" key="6">
    <source>
        <dbReference type="EMBL" id="KKU44032.1"/>
    </source>
</evidence>
<dbReference type="SMART" id="SM00957">
    <property type="entry name" value="SecA_DEAD"/>
    <property type="match status" value="1"/>
</dbReference>
<dbReference type="InterPro" id="IPR014018">
    <property type="entry name" value="SecA_motor_DEAD"/>
</dbReference>
<dbReference type="PANTHER" id="PTHR30612:SF0">
    <property type="entry name" value="CHLOROPLAST PROTEIN-TRANSPORTING ATPASE"/>
    <property type="match status" value="1"/>
</dbReference>
<dbReference type="InterPro" id="IPR000185">
    <property type="entry name" value="SecA"/>
</dbReference>
<dbReference type="PRINTS" id="PR00906">
    <property type="entry name" value="SECA"/>
</dbReference>
<feature type="domain" description="SecA family profile" evidence="5">
    <location>
        <begin position="1"/>
        <end position="294"/>
    </location>
</feature>
<sequence>MSFLERLFGDANKKEVSRYQSVVDETNALETKFESITDSQLTKLSTELKATISAAALEVVTGTNSIDDRQERNKERKKIINELLAPKEAYAYALVREAAKRAIGLRHYDVQVLGGAVLHRGQIAEMKTGEGKTLVASLPLFLNALTGLGAHLVTVNDYLARRDAGWIGPVYSLLGLTVGVIGPQFSYIYDPTHDNGESDERLRCFREATRREAYRADITYGTNNEFGFDYLRDNMTQTVNQLSQRELVYAIVDEVDSILIDEARTPLIISAPSSQSGDLYAKFAQTVSKLKPEV</sequence>
<reference evidence="6 7" key="1">
    <citation type="journal article" date="2015" name="Nature">
        <title>rRNA introns, odd ribosomes, and small enigmatic genomes across a large radiation of phyla.</title>
        <authorList>
            <person name="Brown C.T."/>
            <person name="Hug L.A."/>
            <person name="Thomas B.C."/>
            <person name="Sharon I."/>
            <person name="Castelle C.J."/>
            <person name="Singh A."/>
            <person name="Wilkins M.J."/>
            <person name="Williams K.H."/>
            <person name="Banfield J.F."/>
        </authorList>
    </citation>
    <scope>NUCLEOTIDE SEQUENCE [LARGE SCALE GENOMIC DNA]</scope>
</reference>
<name>A0A0G1QGM9_9BACT</name>
<gene>
    <name evidence="6" type="ORF">UX60_C0012G0007</name>
</gene>
<dbReference type="EMBL" id="LCMV01000012">
    <property type="protein sequence ID" value="KKU44032.1"/>
    <property type="molecule type" value="Genomic_DNA"/>
</dbReference>
<dbReference type="GO" id="GO:0031522">
    <property type="term" value="C:cell envelope Sec protein transport complex"/>
    <property type="evidence" value="ECO:0007669"/>
    <property type="project" value="TreeGrafter"/>
</dbReference>
<dbReference type="InterPro" id="IPR027417">
    <property type="entry name" value="P-loop_NTPase"/>
</dbReference>
<dbReference type="Pfam" id="PF07517">
    <property type="entry name" value="SecA_DEAD"/>
    <property type="match status" value="1"/>
</dbReference>
<feature type="non-terminal residue" evidence="6">
    <location>
        <position position="294"/>
    </location>
</feature>
<keyword evidence="3" id="KW-0811">Translocation</keyword>
<dbReference type="GO" id="GO:0006605">
    <property type="term" value="P:protein targeting"/>
    <property type="evidence" value="ECO:0007669"/>
    <property type="project" value="InterPro"/>
</dbReference>
<dbReference type="InterPro" id="IPR011115">
    <property type="entry name" value="SecA_DEAD"/>
</dbReference>
<dbReference type="InterPro" id="IPR014001">
    <property type="entry name" value="Helicase_ATP-bd"/>
</dbReference>